<evidence type="ECO:0000256" key="2">
    <source>
        <dbReference type="ARBA" id="ARBA00022692"/>
    </source>
</evidence>
<feature type="compositionally biased region" description="Polar residues" evidence="7">
    <location>
        <begin position="818"/>
        <end position="827"/>
    </location>
</feature>
<dbReference type="PROSITE" id="PS00020">
    <property type="entry name" value="ACTININ_2"/>
    <property type="match status" value="1"/>
</dbReference>
<keyword evidence="2 8" id="KW-0812">Transmembrane</keyword>
<dbReference type="Proteomes" id="UP000694871">
    <property type="component" value="Unplaced"/>
</dbReference>
<keyword evidence="4 8" id="KW-1133">Transmembrane helix</keyword>
<dbReference type="InterPro" id="IPR047826">
    <property type="entry name" value="CLMN_CH_second"/>
</dbReference>
<name>A0ABM1KDN8_GEKJA</name>
<protein>
    <submittedName>
        <fullName evidence="11">Calmin</fullName>
    </submittedName>
</protein>
<feature type="transmembrane region" description="Helical" evidence="8">
    <location>
        <begin position="857"/>
        <end position="878"/>
    </location>
</feature>
<evidence type="ECO:0000313" key="10">
    <source>
        <dbReference type="Proteomes" id="UP000694871"/>
    </source>
</evidence>
<feature type="compositionally biased region" description="Polar residues" evidence="7">
    <location>
        <begin position="173"/>
        <end position="183"/>
    </location>
</feature>
<dbReference type="InterPro" id="IPR001715">
    <property type="entry name" value="CH_dom"/>
</dbReference>
<feature type="region of interest" description="Disordered" evidence="7">
    <location>
        <begin position="416"/>
        <end position="509"/>
    </location>
</feature>
<feature type="compositionally biased region" description="Polar residues" evidence="7">
    <location>
        <begin position="542"/>
        <end position="556"/>
    </location>
</feature>
<evidence type="ECO:0000259" key="9">
    <source>
        <dbReference type="PROSITE" id="PS50021"/>
    </source>
</evidence>
<evidence type="ECO:0000256" key="5">
    <source>
        <dbReference type="ARBA" id="ARBA00023136"/>
    </source>
</evidence>
<evidence type="ECO:0000256" key="6">
    <source>
        <dbReference type="ARBA" id="ARBA00023203"/>
    </source>
</evidence>
<keyword evidence="3" id="KW-0677">Repeat</keyword>
<dbReference type="RefSeq" id="XP_015271825.1">
    <property type="nucleotide sequence ID" value="XM_015416339.1"/>
</dbReference>
<evidence type="ECO:0000256" key="8">
    <source>
        <dbReference type="SAM" id="Phobius"/>
    </source>
</evidence>
<reference evidence="11" key="1">
    <citation type="submission" date="2025-08" db="UniProtKB">
        <authorList>
            <consortium name="RefSeq"/>
        </authorList>
    </citation>
    <scope>IDENTIFICATION</scope>
</reference>
<keyword evidence="6" id="KW-0009">Actin-binding</keyword>
<accession>A0ABM1KDN8</accession>
<dbReference type="PANTHER" id="PTHR47535:SF7">
    <property type="entry name" value="CALMIN"/>
    <property type="match status" value="1"/>
</dbReference>
<sequence>MAGHEWDWFQREELIGQISDIRVQNLQVERENVQKRTFTRWINLHLEKCSPPLEVKDLFADVKDGKILMALLEVLSGQKLLHEYKPSTHRIFRLNNIAKALKFLEDSNVKLVSIDAAEIADGNSSMVLGLIWNVILFFQIKELTGNLNRNSSSSSLSSGPSGPDSDTSHPSTPNVERSMSVSVKDQRKAIKALLTWVQRKTRKYGVAVQDFTSSWRSGLAFLAIIKAIDSSLVDIKQALDKSSRENIEDAFTIAQDHLGIPRLLEPEDIMVESPDEQSVVTYIAQFLEHFPELEGEDFSDPDKEFPVESTYVHIKDIPGEEKPEKILVLNENGGHTYTTHWDRSQSPPPKVHILDLPLDQEDQNLRRANKLHDNLNQPLSDHSETLTELLHSEDPPRPTSLPVIEPFGFQSGPVTDILANKINGPEGNQANMQDSLKRNDKLPPEVLMNSEYPIDPVGSSEGGQEEIDVQEPSNKMQKLLDGETGSLSQTSHPLKNESGLTREHPVSDSPVEQTAHQYVLQMLHEEIAKLPETVDSADQEAESSNFTDNSDTSLPSPSERLSLAIRNTPKSIDITNQGASLPEMIANSSKVSVIPHDLFYYPHYDVPISAVLDAFTTLDTDSSLSESNKICPEVSGNNLAEKESLALTNEEENLKPGLHANVEVSPMPTDDKILGKRKKNTCSHTKSSLNSAEATIVGKSAVPKARSNVTSSQKDSAHPEVPVIVVNQFDTTAVPEERKTTEEKSKRKEKRKNKAIFQGENTQGAKAGSTRLLDKVEEDSADHPGLSRVCHSDPNVGFQRTGDQASKESDSADDQKSVVASESFTSSPRKRKGLEKRDAPDKSVPHSSPSRSDQPELFYFIVFLWVLVYCLLLLPQLISNSL</sequence>
<proteinExistence type="predicted"/>
<dbReference type="PANTHER" id="PTHR47535">
    <property type="entry name" value="MUSCLE-SPECIFIC PROTEIN 300 KDA, ISOFORM G"/>
    <property type="match status" value="1"/>
</dbReference>
<evidence type="ECO:0000256" key="7">
    <source>
        <dbReference type="SAM" id="MobiDB-lite"/>
    </source>
</evidence>
<dbReference type="CDD" id="cd21245">
    <property type="entry name" value="CH_CLMN_rpt2"/>
    <property type="match status" value="1"/>
</dbReference>
<dbReference type="SMART" id="SM00033">
    <property type="entry name" value="CH"/>
    <property type="match status" value="2"/>
</dbReference>
<dbReference type="Pfam" id="PF00307">
    <property type="entry name" value="CH"/>
    <property type="match status" value="2"/>
</dbReference>
<dbReference type="InterPro" id="IPR052403">
    <property type="entry name" value="LINC-complex_assoc"/>
</dbReference>
<feature type="compositionally biased region" description="Basic and acidic residues" evidence="7">
    <location>
        <begin position="805"/>
        <end position="816"/>
    </location>
</feature>
<evidence type="ECO:0000256" key="4">
    <source>
        <dbReference type="ARBA" id="ARBA00022989"/>
    </source>
</evidence>
<keyword evidence="5 8" id="KW-0472">Membrane</keyword>
<evidence type="ECO:0000313" key="11">
    <source>
        <dbReference type="RefSeq" id="XP_015271825.1"/>
    </source>
</evidence>
<feature type="region of interest" description="Disordered" evidence="7">
    <location>
        <begin position="535"/>
        <end position="557"/>
    </location>
</feature>
<dbReference type="InterPro" id="IPR001589">
    <property type="entry name" value="Actinin_actin-bd_CS"/>
</dbReference>
<feature type="region of interest" description="Disordered" evidence="7">
    <location>
        <begin position="703"/>
        <end position="852"/>
    </location>
</feature>
<gene>
    <name evidence="11" type="primary">CLMN</name>
</gene>
<feature type="compositionally biased region" description="Basic and acidic residues" evidence="7">
    <location>
        <begin position="735"/>
        <end position="746"/>
    </location>
</feature>
<dbReference type="Gene3D" id="1.10.418.10">
    <property type="entry name" value="Calponin-like domain"/>
    <property type="match status" value="2"/>
</dbReference>
<comment type="subcellular location">
    <subcellularLocation>
        <location evidence="1">Membrane</location>
    </subcellularLocation>
</comment>
<dbReference type="PROSITE" id="PS00019">
    <property type="entry name" value="ACTININ_1"/>
    <property type="match status" value="1"/>
</dbReference>
<feature type="domain" description="Calponin-homology (CH)" evidence="9">
    <location>
        <begin position="187"/>
        <end position="291"/>
    </location>
</feature>
<dbReference type="InterPro" id="IPR036872">
    <property type="entry name" value="CH_dom_sf"/>
</dbReference>
<feature type="compositionally biased region" description="Low complexity" evidence="7">
    <location>
        <begin position="151"/>
        <end position="172"/>
    </location>
</feature>
<evidence type="ECO:0000256" key="1">
    <source>
        <dbReference type="ARBA" id="ARBA00004370"/>
    </source>
</evidence>
<feature type="region of interest" description="Disordered" evidence="7">
    <location>
        <begin position="151"/>
        <end position="183"/>
    </location>
</feature>
<dbReference type="PROSITE" id="PS50021">
    <property type="entry name" value="CH"/>
    <property type="match status" value="2"/>
</dbReference>
<feature type="compositionally biased region" description="Basic and acidic residues" evidence="7">
    <location>
        <begin position="835"/>
        <end position="844"/>
    </location>
</feature>
<organism evidence="10 11">
    <name type="scientific">Gekko japonicus</name>
    <name type="common">Schlegel's Japanese gecko</name>
    <dbReference type="NCBI Taxonomy" id="146911"/>
    <lineage>
        <taxon>Eukaryota</taxon>
        <taxon>Metazoa</taxon>
        <taxon>Chordata</taxon>
        <taxon>Craniata</taxon>
        <taxon>Vertebrata</taxon>
        <taxon>Euteleostomi</taxon>
        <taxon>Lepidosauria</taxon>
        <taxon>Squamata</taxon>
        <taxon>Bifurcata</taxon>
        <taxon>Gekkota</taxon>
        <taxon>Gekkonidae</taxon>
        <taxon>Gekkoninae</taxon>
        <taxon>Gekko</taxon>
    </lineage>
</organism>
<dbReference type="SUPFAM" id="SSF47576">
    <property type="entry name" value="Calponin-homology domain, CH-domain"/>
    <property type="match status" value="1"/>
</dbReference>
<keyword evidence="10" id="KW-1185">Reference proteome</keyword>
<evidence type="ECO:0000256" key="3">
    <source>
        <dbReference type="ARBA" id="ARBA00022737"/>
    </source>
</evidence>
<feature type="domain" description="Calponin-homology (CH)" evidence="9">
    <location>
        <begin position="32"/>
        <end position="139"/>
    </location>
</feature>
<dbReference type="GeneID" id="107114747"/>